<evidence type="ECO:0000256" key="1">
    <source>
        <dbReference type="ARBA" id="ARBA00010528"/>
    </source>
</evidence>
<keyword evidence="5" id="KW-0699">rRNA-binding</keyword>
<evidence type="ECO:0000256" key="3">
    <source>
        <dbReference type="ARBA" id="ARBA00023274"/>
    </source>
</evidence>
<comment type="caution">
    <text evidence="7">The sequence shown here is derived from an EMBL/GenBank/DDBJ whole genome shotgun (WGS) entry which is preliminary data.</text>
</comment>
<dbReference type="InterPro" id="IPR013005">
    <property type="entry name" value="Ribosomal_uL4-like"/>
</dbReference>
<dbReference type="PANTHER" id="PTHR10746:SF6">
    <property type="entry name" value="LARGE RIBOSOMAL SUBUNIT PROTEIN UL4M"/>
    <property type="match status" value="1"/>
</dbReference>
<comment type="similarity">
    <text evidence="1 5">Belongs to the universal ribosomal protein uL4 family.</text>
</comment>
<keyword evidence="5" id="KW-0694">RNA-binding</keyword>
<dbReference type="PANTHER" id="PTHR10746">
    <property type="entry name" value="50S RIBOSOMAL PROTEIN L4"/>
    <property type="match status" value="1"/>
</dbReference>
<dbReference type="Gene3D" id="3.40.1370.10">
    <property type="match status" value="1"/>
</dbReference>
<dbReference type="InterPro" id="IPR002136">
    <property type="entry name" value="Ribosomal_uL4"/>
</dbReference>
<evidence type="ECO:0000256" key="5">
    <source>
        <dbReference type="HAMAP-Rule" id="MF_01328"/>
    </source>
</evidence>
<dbReference type="GO" id="GO:0005840">
    <property type="term" value="C:ribosome"/>
    <property type="evidence" value="ECO:0007669"/>
    <property type="project" value="UniProtKB-KW"/>
</dbReference>
<accession>A0A1G2NG15</accession>
<comment type="subunit">
    <text evidence="5">Part of the 50S ribosomal subunit.</text>
</comment>
<feature type="compositionally biased region" description="Basic and acidic residues" evidence="6">
    <location>
        <begin position="45"/>
        <end position="54"/>
    </location>
</feature>
<evidence type="ECO:0000256" key="4">
    <source>
        <dbReference type="ARBA" id="ARBA00035244"/>
    </source>
</evidence>
<evidence type="ECO:0000313" key="7">
    <source>
        <dbReference type="EMBL" id="OHA34331.1"/>
    </source>
</evidence>
<dbReference type="GO" id="GO:0019843">
    <property type="term" value="F:rRNA binding"/>
    <property type="evidence" value="ECO:0007669"/>
    <property type="project" value="UniProtKB-UniRule"/>
</dbReference>
<dbReference type="InterPro" id="IPR023574">
    <property type="entry name" value="Ribosomal_uL4_dom_sf"/>
</dbReference>
<protein>
    <recommendedName>
        <fullName evidence="4 5">Large ribosomal subunit protein uL4</fullName>
    </recommendedName>
</protein>
<dbReference type="Proteomes" id="UP000176221">
    <property type="component" value="Unassembled WGS sequence"/>
</dbReference>
<dbReference type="GO" id="GO:0003735">
    <property type="term" value="F:structural constituent of ribosome"/>
    <property type="evidence" value="ECO:0007669"/>
    <property type="project" value="InterPro"/>
</dbReference>
<dbReference type="STRING" id="1802319.A2928_02335"/>
<name>A0A1G2NG15_9BACT</name>
<dbReference type="HAMAP" id="MF_01328_B">
    <property type="entry name" value="Ribosomal_uL4_B"/>
    <property type="match status" value="1"/>
</dbReference>
<gene>
    <name evidence="5" type="primary">rplD</name>
    <name evidence="7" type="ORF">A2928_02335</name>
</gene>
<keyword evidence="3 5" id="KW-0687">Ribonucleoprotein</keyword>
<organism evidence="7 8">
    <name type="scientific">Candidatus Taylorbacteria bacterium RIFCSPLOWO2_01_FULL_45_15b</name>
    <dbReference type="NCBI Taxonomy" id="1802319"/>
    <lineage>
        <taxon>Bacteria</taxon>
        <taxon>Candidatus Tayloriibacteriota</taxon>
    </lineage>
</organism>
<dbReference type="GO" id="GO:1990904">
    <property type="term" value="C:ribonucleoprotein complex"/>
    <property type="evidence" value="ECO:0007669"/>
    <property type="project" value="UniProtKB-KW"/>
</dbReference>
<dbReference type="EMBL" id="MHRX01000012">
    <property type="protein sequence ID" value="OHA34331.1"/>
    <property type="molecule type" value="Genomic_DNA"/>
</dbReference>
<evidence type="ECO:0000313" key="8">
    <source>
        <dbReference type="Proteomes" id="UP000176221"/>
    </source>
</evidence>
<feature type="region of interest" description="Disordered" evidence="6">
    <location>
        <begin position="38"/>
        <end position="81"/>
    </location>
</feature>
<dbReference type="Pfam" id="PF00573">
    <property type="entry name" value="Ribosomal_L4"/>
    <property type="match status" value="1"/>
</dbReference>
<evidence type="ECO:0000256" key="2">
    <source>
        <dbReference type="ARBA" id="ARBA00022980"/>
    </source>
</evidence>
<reference evidence="7 8" key="1">
    <citation type="journal article" date="2016" name="Nat. Commun.">
        <title>Thousands of microbial genomes shed light on interconnected biogeochemical processes in an aquifer system.</title>
        <authorList>
            <person name="Anantharaman K."/>
            <person name="Brown C.T."/>
            <person name="Hug L.A."/>
            <person name="Sharon I."/>
            <person name="Castelle C.J."/>
            <person name="Probst A.J."/>
            <person name="Thomas B.C."/>
            <person name="Singh A."/>
            <person name="Wilkins M.J."/>
            <person name="Karaoz U."/>
            <person name="Brodie E.L."/>
            <person name="Williams K.H."/>
            <person name="Hubbard S.S."/>
            <person name="Banfield J.F."/>
        </authorList>
    </citation>
    <scope>NUCLEOTIDE SEQUENCE [LARGE SCALE GENOMIC DNA]</scope>
</reference>
<comment type="function">
    <text evidence="5">One of the primary rRNA binding proteins, this protein initially binds near the 5'-end of the 23S rRNA. It is important during the early stages of 50S assembly. It makes multiple contacts with different domains of the 23S rRNA in the assembled 50S subunit and ribosome.</text>
</comment>
<sequence>MYNQKGEKSGTYLLPAEIFGLPWNADLVHQIMHSQQLNARANTAHTKDRGDVRGGGKKPWQQKGTGRARHGSRRSPIWVGGGVAHGPTVERNYGRKINKKMREKALFTVLSQKVRDNEILFLSGLKLESPKTKLAREVLAGVSRVPRYGGMLKKENAAYILASEKENKDLRRAFGNMGNVKVSMVRDLNVVDALQYKYICFADIEAIEGRFKTVKK</sequence>
<dbReference type="GO" id="GO:0006412">
    <property type="term" value="P:translation"/>
    <property type="evidence" value="ECO:0007669"/>
    <property type="project" value="UniProtKB-UniRule"/>
</dbReference>
<dbReference type="SUPFAM" id="SSF52166">
    <property type="entry name" value="Ribosomal protein L4"/>
    <property type="match status" value="1"/>
</dbReference>
<evidence type="ECO:0000256" key="6">
    <source>
        <dbReference type="SAM" id="MobiDB-lite"/>
    </source>
</evidence>
<dbReference type="AlphaFoldDB" id="A0A1G2NG15"/>
<dbReference type="NCBIfam" id="TIGR03953">
    <property type="entry name" value="rplD_bact"/>
    <property type="match status" value="1"/>
</dbReference>
<proteinExistence type="inferred from homology"/>
<keyword evidence="2 5" id="KW-0689">Ribosomal protein</keyword>
<comment type="function">
    <text evidence="5">Forms part of the polypeptide exit tunnel.</text>
</comment>